<dbReference type="AlphaFoldDB" id="A0AAW9HXA2"/>
<dbReference type="Pfam" id="PF07690">
    <property type="entry name" value="MFS_1"/>
    <property type="match status" value="1"/>
</dbReference>
<organism evidence="8 9">
    <name type="scientific">Clostridium perfringens</name>
    <dbReference type="NCBI Taxonomy" id="1502"/>
    <lineage>
        <taxon>Bacteria</taxon>
        <taxon>Bacillati</taxon>
        <taxon>Bacillota</taxon>
        <taxon>Clostridia</taxon>
        <taxon>Eubacteriales</taxon>
        <taxon>Clostridiaceae</taxon>
        <taxon>Clostridium</taxon>
    </lineage>
</organism>
<feature type="transmembrane region" description="Helical" evidence="6">
    <location>
        <begin position="57"/>
        <end position="78"/>
    </location>
</feature>
<dbReference type="PANTHER" id="PTHR23501">
    <property type="entry name" value="MAJOR FACILITATOR SUPERFAMILY"/>
    <property type="match status" value="1"/>
</dbReference>
<dbReference type="EMBL" id="WNUI01000199">
    <property type="protein sequence ID" value="MDZ4910354.1"/>
    <property type="molecule type" value="Genomic_DNA"/>
</dbReference>
<evidence type="ECO:0000256" key="3">
    <source>
        <dbReference type="ARBA" id="ARBA00022692"/>
    </source>
</evidence>
<dbReference type="InterPro" id="IPR011701">
    <property type="entry name" value="MFS"/>
</dbReference>
<protein>
    <submittedName>
        <fullName evidence="8">MFS transporter</fullName>
    </submittedName>
</protein>
<dbReference type="Gene3D" id="1.20.1250.20">
    <property type="entry name" value="MFS general substrate transporter like domains"/>
    <property type="match status" value="1"/>
</dbReference>
<keyword evidence="4 6" id="KW-1133">Transmembrane helix</keyword>
<dbReference type="Proteomes" id="UP001288778">
    <property type="component" value="Unassembled WGS sequence"/>
</dbReference>
<dbReference type="GO" id="GO:0005886">
    <property type="term" value="C:plasma membrane"/>
    <property type="evidence" value="ECO:0007669"/>
    <property type="project" value="UniProtKB-SubCell"/>
</dbReference>
<dbReference type="GO" id="GO:0022857">
    <property type="term" value="F:transmembrane transporter activity"/>
    <property type="evidence" value="ECO:0007669"/>
    <property type="project" value="InterPro"/>
</dbReference>
<feature type="transmembrane region" description="Helical" evidence="6">
    <location>
        <begin position="85"/>
        <end position="103"/>
    </location>
</feature>
<dbReference type="InterPro" id="IPR036259">
    <property type="entry name" value="MFS_trans_sf"/>
</dbReference>
<dbReference type="PANTHER" id="PTHR23501:SF191">
    <property type="entry name" value="VACUOLAR BASIC AMINO ACID TRANSPORTER 4"/>
    <property type="match status" value="1"/>
</dbReference>
<keyword evidence="3 6" id="KW-0812">Transmembrane</keyword>
<dbReference type="PROSITE" id="PS50850">
    <property type="entry name" value="MFS"/>
    <property type="match status" value="1"/>
</dbReference>
<evidence type="ECO:0000256" key="5">
    <source>
        <dbReference type="ARBA" id="ARBA00023136"/>
    </source>
</evidence>
<evidence type="ECO:0000259" key="7">
    <source>
        <dbReference type="PROSITE" id="PS50850"/>
    </source>
</evidence>
<comment type="caution">
    <text evidence="8">The sequence shown here is derived from an EMBL/GenBank/DDBJ whole genome shotgun (WGS) entry which is preliminary data.</text>
</comment>
<keyword evidence="2" id="KW-0813">Transport</keyword>
<evidence type="ECO:0000256" key="6">
    <source>
        <dbReference type="SAM" id="Phobius"/>
    </source>
</evidence>
<evidence type="ECO:0000256" key="4">
    <source>
        <dbReference type="ARBA" id="ARBA00022989"/>
    </source>
</evidence>
<sequence length="169" mass="18805">MKSESLNVNNLTTKQKQTILITIMMGSFLTTLTQTVLTSALPSIMSDFNVTANTAQWLTTIYMLVLGIMIPATPYLINRFSTRKLFITSMTCFFAGCILSILAPNFGVMVLSRVHQAICSGINMQLVQILMMRMYPLEERGSAMGMYGFILGVAPRIQNNIFQLNVSIT</sequence>
<proteinExistence type="predicted"/>
<evidence type="ECO:0000256" key="1">
    <source>
        <dbReference type="ARBA" id="ARBA00004651"/>
    </source>
</evidence>
<evidence type="ECO:0000313" key="8">
    <source>
        <dbReference type="EMBL" id="MDZ4910354.1"/>
    </source>
</evidence>
<reference evidence="8" key="1">
    <citation type="submission" date="2019-11" db="EMBL/GenBank/DDBJ databases">
        <title>Characterization of Clostridium perfringens isolates from swine manure treated agricultural soils.</title>
        <authorList>
            <person name="Wushke S.T."/>
        </authorList>
    </citation>
    <scope>NUCLEOTIDE SEQUENCE</scope>
    <source>
        <strain evidence="8">X94</strain>
    </source>
</reference>
<name>A0AAW9HXA2_CLOPF</name>
<comment type="subcellular location">
    <subcellularLocation>
        <location evidence="1">Cell membrane</location>
        <topology evidence="1">Multi-pass membrane protein</topology>
    </subcellularLocation>
</comment>
<feature type="transmembrane region" description="Helical" evidence="6">
    <location>
        <begin position="20"/>
        <end position="45"/>
    </location>
</feature>
<gene>
    <name evidence="8" type="ORF">GNF68_15175</name>
</gene>
<dbReference type="InterPro" id="IPR020846">
    <property type="entry name" value="MFS_dom"/>
</dbReference>
<evidence type="ECO:0000256" key="2">
    <source>
        <dbReference type="ARBA" id="ARBA00022448"/>
    </source>
</evidence>
<dbReference type="RefSeq" id="WP_322395589.1">
    <property type="nucleotide sequence ID" value="NZ_WNUI01000199.1"/>
</dbReference>
<dbReference type="SUPFAM" id="SSF103473">
    <property type="entry name" value="MFS general substrate transporter"/>
    <property type="match status" value="1"/>
</dbReference>
<keyword evidence="5 6" id="KW-0472">Membrane</keyword>
<evidence type="ECO:0000313" key="9">
    <source>
        <dbReference type="Proteomes" id="UP001288778"/>
    </source>
</evidence>
<accession>A0AAW9HXA2</accession>
<feature type="domain" description="Major facilitator superfamily (MFS) profile" evidence="7">
    <location>
        <begin position="19"/>
        <end position="169"/>
    </location>
</feature>